<evidence type="ECO:0000313" key="3">
    <source>
        <dbReference type="Proteomes" id="UP000001508"/>
    </source>
</evidence>
<proteinExistence type="predicted"/>
<keyword evidence="1" id="KW-1133">Transmembrane helix</keyword>
<dbReference type="eggNOG" id="COG2165">
    <property type="taxonomic scope" value="Bacteria"/>
</dbReference>
<accession>D6Z024</accession>
<keyword evidence="1" id="KW-0812">Transmembrane</keyword>
<dbReference type="STRING" id="589865.DaAHT2_2392"/>
<dbReference type="EMBL" id="CP001940">
    <property type="protein sequence ID" value="ADH87057.1"/>
    <property type="molecule type" value="Genomic_DNA"/>
</dbReference>
<organism evidence="2 3">
    <name type="scientific">Desulfurivibrio alkaliphilus (strain DSM 19089 / UNIQEM U267 / AHT2)</name>
    <dbReference type="NCBI Taxonomy" id="589865"/>
    <lineage>
        <taxon>Bacteria</taxon>
        <taxon>Pseudomonadati</taxon>
        <taxon>Thermodesulfobacteriota</taxon>
        <taxon>Desulfobulbia</taxon>
        <taxon>Desulfobulbales</taxon>
        <taxon>Desulfobulbaceae</taxon>
        <taxon>Desulfurivibrio</taxon>
    </lineage>
</organism>
<keyword evidence="1" id="KW-0472">Membrane</keyword>
<protein>
    <submittedName>
        <fullName evidence="2">Uncharacterized protein</fullName>
    </submittedName>
</protein>
<evidence type="ECO:0000313" key="2">
    <source>
        <dbReference type="EMBL" id="ADH87057.1"/>
    </source>
</evidence>
<evidence type="ECO:0000256" key="1">
    <source>
        <dbReference type="SAM" id="Phobius"/>
    </source>
</evidence>
<gene>
    <name evidence="2" type="ordered locus">DaAHT2_2392</name>
</gene>
<feature type="transmembrane region" description="Helical" evidence="1">
    <location>
        <begin position="12"/>
        <end position="32"/>
    </location>
</feature>
<sequence>MAKETFMSKWGLVIRQFVAIAILLGLLTAVVVSRMEGGGPEYNAQVAELKSHLRHAKQRAEEAAVTGDYQFWGIKRNGSSYQLVVIDAEGNRFHRLLPGQERIYIEADRLNFVDAFRVVYFDDQGRPHVGEPPRPATRDVAITTGYRPVRVISNTGVIP</sequence>
<keyword evidence="3" id="KW-1185">Reference proteome</keyword>
<dbReference type="RefSeq" id="WP_013164569.1">
    <property type="nucleotide sequence ID" value="NC_014216.1"/>
</dbReference>
<dbReference type="HOGENOM" id="CLU_1657984_0_0_7"/>
<dbReference type="KEGG" id="dak:DaAHT2_2392"/>
<name>D6Z024_DESAT</name>
<dbReference type="AlphaFoldDB" id="D6Z024"/>
<reference evidence="3" key="1">
    <citation type="submission" date="2010-02" db="EMBL/GenBank/DDBJ databases">
        <title>Complete sequence of Desulfurivibrio alkaliphilus AHT2.</title>
        <authorList>
            <consortium name="US DOE Joint Genome Institute"/>
            <person name="Pitluck S."/>
            <person name="Chertkov O."/>
            <person name="Detter J.C."/>
            <person name="Han C."/>
            <person name="Tapia R."/>
            <person name="Larimer F."/>
            <person name="Land M."/>
            <person name="Hauser L."/>
            <person name="Kyrpides N."/>
            <person name="Mikhailova N."/>
            <person name="Sorokin D.Y."/>
            <person name="Muyzer G."/>
            <person name="Woyke T."/>
        </authorList>
    </citation>
    <scope>NUCLEOTIDE SEQUENCE [LARGE SCALE GENOMIC DNA]</scope>
    <source>
        <strain evidence="3">DSM 19089 / UNIQEM U267 / AHT2</strain>
    </source>
</reference>
<dbReference type="InParanoid" id="D6Z024"/>
<dbReference type="Proteomes" id="UP000001508">
    <property type="component" value="Chromosome"/>
</dbReference>